<feature type="non-terminal residue" evidence="2">
    <location>
        <position position="52"/>
    </location>
</feature>
<keyword evidence="3" id="KW-1185">Reference proteome</keyword>
<feature type="compositionally biased region" description="Polar residues" evidence="1">
    <location>
        <begin position="1"/>
        <end position="21"/>
    </location>
</feature>
<sequence length="52" mass="5668">MANTRNITRNTGTSQIHPQSTAAVQADPAQDQPTVTAPENIVQRQDCMEEAM</sequence>
<accession>A0A2P5AIP7</accession>
<evidence type="ECO:0000256" key="1">
    <source>
        <dbReference type="SAM" id="MobiDB-lite"/>
    </source>
</evidence>
<reference evidence="3" key="1">
    <citation type="submission" date="2016-06" db="EMBL/GenBank/DDBJ databases">
        <title>Parallel loss of symbiosis genes in relatives of nitrogen-fixing non-legume Parasponia.</title>
        <authorList>
            <person name="Van Velzen R."/>
            <person name="Holmer R."/>
            <person name="Bu F."/>
            <person name="Rutten L."/>
            <person name="Van Zeijl A."/>
            <person name="Liu W."/>
            <person name="Santuari L."/>
            <person name="Cao Q."/>
            <person name="Sharma T."/>
            <person name="Shen D."/>
            <person name="Roswanjaya Y."/>
            <person name="Wardhani T."/>
            <person name="Kalhor M.S."/>
            <person name="Jansen J."/>
            <person name="Van den Hoogen J."/>
            <person name="Gungor B."/>
            <person name="Hartog M."/>
            <person name="Hontelez J."/>
            <person name="Verver J."/>
            <person name="Yang W.-C."/>
            <person name="Schijlen E."/>
            <person name="Repin R."/>
            <person name="Schilthuizen M."/>
            <person name="Schranz E."/>
            <person name="Heidstra R."/>
            <person name="Miyata K."/>
            <person name="Fedorova E."/>
            <person name="Kohlen W."/>
            <person name="Bisseling T."/>
            <person name="Smit S."/>
            <person name="Geurts R."/>
        </authorList>
    </citation>
    <scope>NUCLEOTIDE SEQUENCE [LARGE SCALE GENOMIC DNA]</scope>
    <source>
        <strain evidence="3">cv. WU1-14</strain>
    </source>
</reference>
<dbReference type="EMBL" id="JXTB01000570">
    <property type="protein sequence ID" value="PON36419.1"/>
    <property type="molecule type" value="Genomic_DNA"/>
</dbReference>
<name>A0A2P5AIP7_PARAD</name>
<proteinExistence type="predicted"/>
<dbReference type="AlphaFoldDB" id="A0A2P5AIP7"/>
<feature type="compositionally biased region" description="Low complexity" evidence="1">
    <location>
        <begin position="22"/>
        <end position="33"/>
    </location>
</feature>
<organism evidence="2 3">
    <name type="scientific">Parasponia andersonii</name>
    <name type="common">Sponia andersonii</name>
    <dbReference type="NCBI Taxonomy" id="3476"/>
    <lineage>
        <taxon>Eukaryota</taxon>
        <taxon>Viridiplantae</taxon>
        <taxon>Streptophyta</taxon>
        <taxon>Embryophyta</taxon>
        <taxon>Tracheophyta</taxon>
        <taxon>Spermatophyta</taxon>
        <taxon>Magnoliopsida</taxon>
        <taxon>eudicotyledons</taxon>
        <taxon>Gunneridae</taxon>
        <taxon>Pentapetalae</taxon>
        <taxon>rosids</taxon>
        <taxon>fabids</taxon>
        <taxon>Rosales</taxon>
        <taxon>Cannabaceae</taxon>
        <taxon>Parasponia</taxon>
    </lineage>
</organism>
<evidence type="ECO:0000313" key="3">
    <source>
        <dbReference type="Proteomes" id="UP000237105"/>
    </source>
</evidence>
<comment type="caution">
    <text evidence="2">The sequence shown here is derived from an EMBL/GenBank/DDBJ whole genome shotgun (WGS) entry which is preliminary data.</text>
</comment>
<evidence type="ECO:0000313" key="2">
    <source>
        <dbReference type="EMBL" id="PON36419.1"/>
    </source>
</evidence>
<protein>
    <submittedName>
        <fullName evidence="2">Uncharacterized protein</fullName>
    </submittedName>
</protein>
<dbReference type="Proteomes" id="UP000237105">
    <property type="component" value="Unassembled WGS sequence"/>
</dbReference>
<feature type="region of interest" description="Disordered" evidence="1">
    <location>
        <begin position="1"/>
        <end position="39"/>
    </location>
</feature>
<gene>
    <name evidence="2" type="ORF">PanWU01x14_328590</name>
</gene>